<feature type="non-terminal residue" evidence="6">
    <location>
        <position position="1"/>
    </location>
</feature>
<dbReference type="GO" id="GO:0005615">
    <property type="term" value="C:extracellular space"/>
    <property type="evidence" value="ECO:0007669"/>
    <property type="project" value="TreeGrafter"/>
</dbReference>
<evidence type="ECO:0000256" key="3">
    <source>
        <dbReference type="ARBA" id="ARBA00022525"/>
    </source>
</evidence>
<evidence type="ECO:0000256" key="4">
    <source>
        <dbReference type="SAM" id="MobiDB-lite"/>
    </source>
</evidence>
<evidence type="ECO:0000256" key="1">
    <source>
        <dbReference type="ARBA" id="ARBA00004613"/>
    </source>
</evidence>
<protein>
    <submittedName>
        <fullName evidence="6">Proglucagon</fullName>
    </submittedName>
</protein>
<feature type="domain" description="Glucagon / GIP / secretin / VIP family" evidence="5">
    <location>
        <begin position="76"/>
        <end position="102"/>
    </location>
</feature>
<dbReference type="InterPro" id="IPR015550">
    <property type="entry name" value="Glucagon"/>
</dbReference>
<reference evidence="6" key="1">
    <citation type="submission" date="2003-11" db="EMBL/GenBank/DDBJ databases">
        <title>Molecular evolution of proglucagon in non-mammalian vertebrates.</title>
        <authorList>
            <person name="Busby E.R."/>
            <person name="Brown G.D."/>
            <person name="Mommsen T.P."/>
        </authorList>
    </citation>
    <scope>NUCLEOTIDE SEQUENCE</scope>
</reference>
<sequence>PVQDAENESRLLNTSEMEAVDESREHTEAKRHSQGTFMSDYAKLLEAKHALDLVQRLMSTKRTGAVSKRHNEIERHAEGTYTSDISSYLEGQAVNEFIRWLMKGRGRRDFSETDIEEMDRRHADGTVTSDINSVLESIATREFLNWLINAKSS</sequence>
<dbReference type="AlphaFoldDB" id="Q6RYB6"/>
<dbReference type="EMBL" id="AY485815">
    <property type="protein sequence ID" value="AAS57651.1"/>
    <property type="molecule type" value="mRNA"/>
</dbReference>
<dbReference type="SMART" id="SM00070">
    <property type="entry name" value="GLUCA"/>
    <property type="match status" value="3"/>
</dbReference>
<comment type="similarity">
    <text evidence="2">Belongs to the glucagon family.</text>
</comment>
<dbReference type="GO" id="GO:0035774">
    <property type="term" value="P:positive regulation of insulin secretion involved in cellular response to glucose stimulus"/>
    <property type="evidence" value="ECO:0007669"/>
    <property type="project" value="TreeGrafter"/>
</dbReference>
<organism evidence="6">
    <name type="scientific">Protopterus dolloi</name>
    <name type="common">Slender lungfish</name>
    <dbReference type="NCBI Taxonomy" id="27779"/>
    <lineage>
        <taxon>Eukaryota</taxon>
        <taxon>Metazoa</taxon>
        <taxon>Chordata</taxon>
        <taxon>Craniata</taxon>
        <taxon>Vertebrata</taxon>
        <taxon>Euteleostomi</taxon>
        <taxon>Dipnomorpha</taxon>
        <taxon>Ceratodontiformes</taxon>
        <taxon>Lepidosirenoidei</taxon>
        <taxon>Protopteridae</taxon>
        <taxon>Protopterus</taxon>
    </lineage>
</organism>
<feature type="domain" description="Glucagon / GIP / secretin / VIP family" evidence="5">
    <location>
        <begin position="122"/>
        <end position="148"/>
    </location>
</feature>
<dbReference type="GO" id="GO:0010737">
    <property type="term" value="P:protein kinase A signaling"/>
    <property type="evidence" value="ECO:0007669"/>
    <property type="project" value="TreeGrafter"/>
</dbReference>
<dbReference type="GO" id="GO:0005179">
    <property type="term" value="F:hormone activity"/>
    <property type="evidence" value="ECO:0007669"/>
    <property type="project" value="InterPro"/>
</dbReference>
<accession>Q6RYB6</accession>
<name>Q6RYB6_PRODO</name>
<comment type="subcellular location">
    <subcellularLocation>
        <location evidence="1">Secreted</location>
    </subcellularLocation>
</comment>
<dbReference type="PANTHER" id="PTHR11418:SF0">
    <property type="entry name" value="PRO-GLUCAGON"/>
    <property type="match status" value="1"/>
</dbReference>
<dbReference type="PANTHER" id="PTHR11418">
    <property type="entry name" value="GLUCAGON"/>
    <property type="match status" value="1"/>
</dbReference>
<feature type="compositionally biased region" description="Basic and acidic residues" evidence="4">
    <location>
        <begin position="21"/>
        <end position="31"/>
    </location>
</feature>
<evidence type="ECO:0000313" key="6">
    <source>
        <dbReference type="EMBL" id="AAS57651.1"/>
    </source>
</evidence>
<dbReference type="GO" id="GO:0007188">
    <property type="term" value="P:adenylate cyclase-modulating G protein-coupled receptor signaling pathway"/>
    <property type="evidence" value="ECO:0007669"/>
    <property type="project" value="TreeGrafter"/>
</dbReference>
<dbReference type="Gene3D" id="6.10.250.590">
    <property type="match status" value="3"/>
</dbReference>
<feature type="domain" description="Glucagon / GIP / secretin / VIP family" evidence="5">
    <location>
        <begin position="32"/>
        <end position="58"/>
    </location>
</feature>
<dbReference type="InterPro" id="IPR000532">
    <property type="entry name" value="Glucagon_GIP_secretin_VIP"/>
</dbReference>
<dbReference type="GO" id="GO:0043066">
    <property type="term" value="P:negative regulation of apoptotic process"/>
    <property type="evidence" value="ECO:0007669"/>
    <property type="project" value="TreeGrafter"/>
</dbReference>
<proteinExistence type="evidence at transcript level"/>
<keyword evidence="3" id="KW-0964">Secreted</keyword>
<dbReference type="Pfam" id="PF00123">
    <property type="entry name" value="Hormone_2"/>
    <property type="match status" value="2"/>
</dbReference>
<feature type="region of interest" description="Disordered" evidence="4">
    <location>
        <begin position="1"/>
        <end position="34"/>
    </location>
</feature>
<evidence type="ECO:0000259" key="5">
    <source>
        <dbReference type="SMART" id="SM00070"/>
    </source>
</evidence>
<evidence type="ECO:0000256" key="2">
    <source>
        <dbReference type="ARBA" id="ARBA00008369"/>
    </source>
</evidence>
<dbReference type="GO" id="GO:0031769">
    <property type="term" value="F:glucagon receptor binding"/>
    <property type="evidence" value="ECO:0007669"/>
    <property type="project" value="TreeGrafter"/>
</dbReference>